<evidence type="ECO:0008006" key="6">
    <source>
        <dbReference type="Google" id="ProtNLM"/>
    </source>
</evidence>
<evidence type="ECO:0000313" key="5">
    <source>
        <dbReference type="Proteomes" id="UP000615446"/>
    </source>
</evidence>
<organism evidence="4 5">
    <name type="scientific">Rhizophagus clarus</name>
    <dbReference type="NCBI Taxonomy" id="94130"/>
    <lineage>
        <taxon>Eukaryota</taxon>
        <taxon>Fungi</taxon>
        <taxon>Fungi incertae sedis</taxon>
        <taxon>Mucoromycota</taxon>
        <taxon>Glomeromycotina</taxon>
        <taxon>Glomeromycetes</taxon>
        <taxon>Glomerales</taxon>
        <taxon>Glomeraceae</taxon>
        <taxon>Rhizophagus</taxon>
    </lineage>
</organism>
<feature type="transmembrane region" description="Helical" evidence="2">
    <location>
        <begin position="700"/>
        <end position="724"/>
    </location>
</feature>
<feature type="transmembrane region" description="Helical" evidence="2">
    <location>
        <begin position="1005"/>
        <end position="1021"/>
    </location>
</feature>
<keyword evidence="3" id="KW-0732">Signal</keyword>
<feature type="transmembrane region" description="Helical" evidence="2">
    <location>
        <begin position="949"/>
        <end position="968"/>
    </location>
</feature>
<accession>A0A8H3QT51</accession>
<keyword evidence="2" id="KW-1133">Transmembrane helix</keyword>
<keyword evidence="2" id="KW-0812">Transmembrane</keyword>
<reference evidence="4" key="1">
    <citation type="submission" date="2019-10" db="EMBL/GenBank/DDBJ databases">
        <title>Conservation and host-specific expression of non-tandemly repeated heterogenous ribosome RNA gene in arbuscular mycorrhizal fungi.</title>
        <authorList>
            <person name="Maeda T."/>
            <person name="Kobayashi Y."/>
            <person name="Nakagawa T."/>
            <person name="Ezawa T."/>
            <person name="Yamaguchi K."/>
            <person name="Bino T."/>
            <person name="Nishimoto Y."/>
            <person name="Shigenobu S."/>
            <person name="Kawaguchi M."/>
        </authorList>
    </citation>
    <scope>NUCLEOTIDE SEQUENCE</scope>
    <source>
        <strain evidence="4">HR1</strain>
    </source>
</reference>
<feature type="region of interest" description="Disordered" evidence="1">
    <location>
        <begin position="871"/>
        <end position="924"/>
    </location>
</feature>
<keyword evidence="2" id="KW-0472">Membrane</keyword>
<dbReference type="EMBL" id="BLAL01000176">
    <property type="protein sequence ID" value="GES88204.1"/>
    <property type="molecule type" value="Genomic_DNA"/>
</dbReference>
<proteinExistence type="predicted"/>
<evidence type="ECO:0000313" key="4">
    <source>
        <dbReference type="EMBL" id="GES88204.1"/>
    </source>
</evidence>
<sequence length="1028" mass="117160">MKLKHLSIFLSIILFTTLLVKSNSVITYTEEAITGSDILDVNHILPYEDNTLVLRMLSPYGDCSEETNLSFRVIYPNGTIKPIDLSRSKSELQPLNFCPIDIPPIPIDPITPYAIETTKDKFILVTYTVAADINNSSTYNDYMMLIDLYGNIRSKTLIGPSYVDQNNIWIPQNFMIPNVNNDRGFLYLSVTRDGEFNLTQWIINDDLSLRNITAETILPSIPDQSQFLPTATVDGGYMIIFTNNSINTSINPFSSQGGIYAIYCEYNKTIEREPVILYQSANPLNISSMECRINYSGVGHVCLILLQPNSITNPNTVNSNSTSFFIKINFLSQGTLFNVTTSISPDLSNLGIMSLRYGGYFYYGTNITEQNTTLIWGYVLDDNGKLYNWNLTYPTEINRYGIRQVLTNNTVVMAQPTINKTWSLITTDLYKIHGGDNPYGNILITSTTPSIGQNNIAAKDIENIKITYAIPIALSDGTITIFQSNDSFGIVRQNVSGSNENYVKLDNNTVTVKVIDSTFNNPGKTYYVRIANNFVVSQLYDEPLYGLNNYVWNFTIAEEGNVNEPSKIQKWLLDSIDGKVRLISDGNGYFENFIRNNKLGEFFNDLTKDLTDALSVASVQITSTERFQFDTTLPKNSPKQYLLSININHASGRADLIANYLDIMIRNKSITTLAYGNSSQYLDQNYGYVTIPKWYNDPSLMFQLILTGIFILILTILCFISIYYDAINEAKSESVTKTFFSIIKCDLHNLIQFLLPINEKKVVDKDEVIDEDEVVDEDKVVDANKRNHFKIYSYGFSILTFILDILFAEIEADSIKNIFFASVFFVTVPYAIKLGYAVYIIFGELVRSKESKEDSEKSRLIPIKDLKDQSKDLENQKKSLESQRESLEDQEESLENQRKSLESQRESLEDQEESLENQRKSLESQKNEEEELKKVIIMKWLMSSRSHKIILIILILLAGADVKALYILDFKFCSYEFGIELSEEFEERIILGEIISVIIKNIPELAIRSYFLIIIIQYIQTDKRQFKK</sequence>
<name>A0A8H3QT51_9GLOM</name>
<feature type="transmembrane region" description="Helical" evidence="2">
    <location>
        <begin position="791"/>
        <end position="812"/>
    </location>
</feature>
<gene>
    <name evidence="4" type="ORF">RCL2_001517400</name>
</gene>
<comment type="caution">
    <text evidence="4">The sequence shown here is derived from an EMBL/GenBank/DDBJ whole genome shotgun (WGS) entry which is preliminary data.</text>
</comment>
<dbReference type="OrthoDB" id="2361075at2759"/>
<feature type="transmembrane region" description="Helical" evidence="2">
    <location>
        <begin position="818"/>
        <end position="842"/>
    </location>
</feature>
<dbReference type="Gene3D" id="6.10.250.3150">
    <property type="match status" value="1"/>
</dbReference>
<evidence type="ECO:0000256" key="3">
    <source>
        <dbReference type="SAM" id="SignalP"/>
    </source>
</evidence>
<feature type="compositionally biased region" description="Basic and acidic residues" evidence="1">
    <location>
        <begin position="895"/>
        <end position="908"/>
    </location>
</feature>
<dbReference type="Proteomes" id="UP000615446">
    <property type="component" value="Unassembled WGS sequence"/>
</dbReference>
<evidence type="ECO:0000256" key="1">
    <source>
        <dbReference type="SAM" id="MobiDB-lite"/>
    </source>
</evidence>
<feature type="compositionally biased region" description="Basic and acidic residues" evidence="1">
    <location>
        <begin position="871"/>
        <end position="887"/>
    </location>
</feature>
<feature type="chain" id="PRO_5034319530" description="SbsA Ig-like domain-containing protein" evidence="3">
    <location>
        <begin position="23"/>
        <end position="1028"/>
    </location>
</feature>
<dbReference type="AlphaFoldDB" id="A0A8H3QT51"/>
<feature type="signal peptide" evidence="3">
    <location>
        <begin position="1"/>
        <end position="22"/>
    </location>
</feature>
<evidence type="ECO:0000256" key="2">
    <source>
        <dbReference type="SAM" id="Phobius"/>
    </source>
</evidence>
<protein>
    <recommendedName>
        <fullName evidence="6">SbsA Ig-like domain-containing protein</fullName>
    </recommendedName>
</protein>